<dbReference type="InterPro" id="IPR036291">
    <property type="entry name" value="NAD(P)-bd_dom_sf"/>
</dbReference>
<dbReference type="InterPro" id="IPR051122">
    <property type="entry name" value="SDR_DHRS6-like"/>
</dbReference>
<organism evidence="3 4">
    <name type="scientific">Pseudonocardia cypriaca</name>
    <dbReference type="NCBI Taxonomy" id="882449"/>
    <lineage>
        <taxon>Bacteria</taxon>
        <taxon>Bacillati</taxon>
        <taxon>Actinomycetota</taxon>
        <taxon>Actinomycetes</taxon>
        <taxon>Pseudonocardiales</taxon>
        <taxon>Pseudonocardiaceae</taxon>
        <taxon>Pseudonocardia</taxon>
    </lineage>
</organism>
<evidence type="ECO:0000256" key="2">
    <source>
        <dbReference type="ARBA" id="ARBA00023002"/>
    </source>
</evidence>
<reference evidence="3 4" key="1">
    <citation type="submission" date="2019-06" db="EMBL/GenBank/DDBJ databases">
        <title>Sequencing the genomes of 1000 actinobacteria strains.</title>
        <authorList>
            <person name="Klenk H.-P."/>
        </authorList>
    </citation>
    <scope>NUCLEOTIDE SEQUENCE [LARGE SCALE GENOMIC DNA]</scope>
    <source>
        <strain evidence="3 4">DSM 45511</strain>
    </source>
</reference>
<name>A0A543GC47_9PSEU</name>
<proteinExistence type="inferred from homology"/>
<dbReference type="CDD" id="cd05233">
    <property type="entry name" value="SDR_c"/>
    <property type="match status" value="1"/>
</dbReference>
<dbReference type="Pfam" id="PF13561">
    <property type="entry name" value="adh_short_C2"/>
    <property type="match status" value="1"/>
</dbReference>
<evidence type="ECO:0000313" key="3">
    <source>
        <dbReference type="EMBL" id="TQM43656.1"/>
    </source>
</evidence>
<dbReference type="PRINTS" id="PR00081">
    <property type="entry name" value="GDHRDH"/>
</dbReference>
<dbReference type="InterPro" id="IPR002347">
    <property type="entry name" value="SDR_fam"/>
</dbReference>
<accession>A0A543GC47</accession>
<gene>
    <name evidence="3" type="ORF">FB388_1006</name>
</gene>
<evidence type="ECO:0000256" key="1">
    <source>
        <dbReference type="ARBA" id="ARBA00006484"/>
    </source>
</evidence>
<sequence>MEWLYPCYWSAPVDPAAWWGARHRTLDPKTSTSPTSEGTMTTLTGSATAVRKPSLLGQTVVVIGGSSGIGLETARSARAEGAQIVLTGRDPERLRHAAADLGAQRHAAFDAHDPDHLDAFFRSLPAPVDHVLVTAGGPYYAPLADMDVADATRYVADHVRLTLEVARHAARTVRPGGALLLMSGTGGRRPAVGISLTALLTAGLPALTANLALELAPVRVNLVAAGFVDTPLSASLLGDDLDERRAHLRATLPIRRVVVPEDVAALAVHIMANTALTGATFDVDGGQQVI</sequence>
<evidence type="ECO:0000313" key="4">
    <source>
        <dbReference type="Proteomes" id="UP000319818"/>
    </source>
</evidence>
<dbReference type="EMBL" id="VFPH01000001">
    <property type="protein sequence ID" value="TQM43656.1"/>
    <property type="molecule type" value="Genomic_DNA"/>
</dbReference>
<protein>
    <submittedName>
        <fullName evidence="3">NAD(P)-dependent dehydrogenase (Short-subunit alcohol dehydrogenase family)</fullName>
    </submittedName>
</protein>
<dbReference type="PANTHER" id="PTHR43477:SF1">
    <property type="entry name" value="DIHYDROANTICAPSIN 7-DEHYDROGENASE"/>
    <property type="match status" value="1"/>
</dbReference>
<keyword evidence="2" id="KW-0560">Oxidoreductase</keyword>
<dbReference type="SUPFAM" id="SSF51735">
    <property type="entry name" value="NAD(P)-binding Rossmann-fold domains"/>
    <property type="match status" value="1"/>
</dbReference>
<dbReference type="Gene3D" id="3.40.50.720">
    <property type="entry name" value="NAD(P)-binding Rossmann-like Domain"/>
    <property type="match status" value="1"/>
</dbReference>
<comment type="similarity">
    <text evidence="1">Belongs to the short-chain dehydrogenases/reductases (SDR) family.</text>
</comment>
<comment type="caution">
    <text evidence="3">The sequence shown here is derived from an EMBL/GenBank/DDBJ whole genome shotgun (WGS) entry which is preliminary data.</text>
</comment>
<dbReference type="PANTHER" id="PTHR43477">
    <property type="entry name" value="DIHYDROANTICAPSIN 7-DEHYDROGENASE"/>
    <property type="match status" value="1"/>
</dbReference>
<keyword evidence="4" id="KW-1185">Reference proteome</keyword>
<dbReference type="AlphaFoldDB" id="A0A543GC47"/>
<dbReference type="GO" id="GO:0016491">
    <property type="term" value="F:oxidoreductase activity"/>
    <property type="evidence" value="ECO:0007669"/>
    <property type="project" value="UniProtKB-KW"/>
</dbReference>
<dbReference type="Proteomes" id="UP000319818">
    <property type="component" value="Unassembled WGS sequence"/>
</dbReference>